<dbReference type="InterPro" id="IPR012340">
    <property type="entry name" value="NA-bd_OB-fold"/>
</dbReference>
<accession>A0A225ARA9</accession>
<evidence type="ECO:0000256" key="2">
    <source>
        <dbReference type="ARBA" id="ARBA00022490"/>
    </source>
</evidence>
<evidence type="ECO:0008006" key="8">
    <source>
        <dbReference type="Google" id="ProtNLM"/>
    </source>
</evidence>
<proteinExistence type="predicted"/>
<evidence type="ECO:0000313" key="6">
    <source>
        <dbReference type="EMBL" id="OKL58119.1"/>
    </source>
</evidence>
<evidence type="ECO:0000259" key="4">
    <source>
        <dbReference type="Pfam" id="PF10447"/>
    </source>
</evidence>
<dbReference type="SUPFAM" id="SSF110324">
    <property type="entry name" value="Ribosomal L27 protein-like"/>
    <property type="match status" value="1"/>
</dbReference>
<gene>
    <name evidence="6" type="ORF">UA08_06579</name>
</gene>
<evidence type="ECO:0000259" key="5">
    <source>
        <dbReference type="Pfam" id="PF14382"/>
    </source>
</evidence>
<dbReference type="RefSeq" id="XP_020118240.1">
    <property type="nucleotide sequence ID" value="XM_020268871.1"/>
</dbReference>
<dbReference type="EMBL" id="LFMY01000010">
    <property type="protein sequence ID" value="OKL58119.1"/>
    <property type="molecule type" value="Genomic_DNA"/>
</dbReference>
<dbReference type="Pfam" id="PF10447">
    <property type="entry name" value="EXOSC1"/>
    <property type="match status" value="1"/>
</dbReference>
<feature type="domain" description="Exosome complex component CSL4 C-terminal" evidence="4">
    <location>
        <begin position="105"/>
        <end position="210"/>
    </location>
</feature>
<reference evidence="6 7" key="1">
    <citation type="submission" date="2015-06" db="EMBL/GenBank/DDBJ databases">
        <title>Talaromyces atroroseus IBT 11181 draft genome.</title>
        <authorList>
            <person name="Rasmussen K.B."/>
            <person name="Rasmussen S."/>
            <person name="Petersen B."/>
            <person name="Sicheritz-Ponten T."/>
            <person name="Mortensen U.H."/>
            <person name="Thrane U."/>
        </authorList>
    </citation>
    <scope>NUCLEOTIDE SEQUENCE [LARGE SCALE GENOMIC DNA]</scope>
    <source>
        <strain evidence="6 7">IBT 11181</strain>
    </source>
</reference>
<dbReference type="GO" id="GO:0000176">
    <property type="term" value="C:nuclear exosome (RNase complex)"/>
    <property type="evidence" value="ECO:0007669"/>
    <property type="project" value="TreeGrafter"/>
</dbReference>
<dbReference type="InterPro" id="IPR019495">
    <property type="entry name" value="EXOSC1_C"/>
</dbReference>
<dbReference type="Gene3D" id="2.40.50.100">
    <property type="match status" value="1"/>
</dbReference>
<evidence type="ECO:0000256" key="1">
    <source>
        <dbReference type="ARBA" id="ARBA00004604"/>
    </source>
</evidence>
<dbReference type="InterPro" id="IPR025721">
    <property type="entry name" value="Exosome_cplx_N_dom"/>
</dbReference>
<name>A0A225ARA9_TALAT</name>
<dbReference type="AlphaFoldDB" id="A0A225ARA9"/>
<dbReference type="GO" id="GO:0005737">
    <property type="term" value="C:cytoplasm"/>
    <property type="evidence" value="ECO:0007669"/>
    <property type="project" value="TreeGrafter"/>
</dbReference>
<dbReference type="PANTHER" id="PTHR12686">
    <property type="entry name" value="3'-5' EXORIBONUCLEASE CSL4-RELATED"/>
    <property type="match status" value="1"/>
</dbReference>
<protein>
    <recommendedName>
        <fullName evidence="8">Exosome complex component CSL4 C-terminal domain-containing protein</fullName>
    </recommendedName>
</protein>
<evidence type="ECO:0000313" key="7">
    <source>
        <dbReference type="Proteomes" id="UP000214365"/>
    </source>
</evidence>
<dbReference type="GeneID" id="31006334"/>
<comment type="subcellular location">
    <subcellularLocation>
        <location evidence="1">Nucleus</location>
        <location evidence="1">Nucleolus</location>
    </subcellularLocation>
</comment>
<organism evidence="6 7">
    <name type="scientific">Talaromyces atroroseus</name>
    <dbReference type="NCBI Taxonomy" id="1441469"/>
    <lineage>
        <taxon>Eukaryota</taxon>
        <taxon>Fungi</taxon>
        <taxon>Dikarya</taxon>
        <taxon>Ascomycota</taxon>
        <taxon>Pezizomycotina</taxon>
        <taxon>Eurotiomycetes</taxon>
        <taxon>Eurotiomycetidae</taxon>
        <taxon>Eurotiales</taxon>
        <taxon>Trichocomaceae</taxon>
        <taxon>Talaromyces</taxon>
        <taxon>Talaromyces sect. Trachyspermi</taxon>
    </lineage>
</organism>
<dbReference type="Gene3D" id="2.40.50.140">
    <property type="entry name" value="Nucleic acid-binding proteins"/>
    <property type="match status" value="1"/>
</dbReference>
<dbReference type="InterPro" id="IPR039771">
    <property type="entry name" value="Csl4"/>
</dbReference>
<sequence length="386" mass="42001">MFNANHLSHSLKNTPAMENPLPPLAVPGQQLASTSTYLPGAGTHVHNGVICASISGPVFVEQLKSKTTKSVLSVLRSGLGNVGPNGSVLQEAQSSPTKKPKYNTLPAVDSIVLARVTRVQKRQVALSILVILDHLTASAGTATSAPFSDNDNIAAILTSAANLENQSTSDELRFQALIRKEDVRAVEKDRVVLEEMFRVGDVVRGSVISLGDQSFYYLTTARNDLGVVMARSESGNMMFPESRQAILGDVQETFSILCAHRTCAHLKPNKLLTVEGVSVACPISITIRRSSESSDGISRAKDEYHDASQFPKCDPNFATRKNKAILCHNFHRTLTHLRRQNPSINSVERDKIWLWGTQNATRTKFSHLAEILSGATSNPSKSTFID</sequence>
<dbReference type="SUPFAM" id="SSF50249">
    <property type="entry name" value="Nucleic acid-binding proteins"/>
    <property type="match status" value="1"/>
</dbReference>
<keyword evidence="7" id="KW-1185">Reference proteome</keyword>
<keyword evidence="2" id="KW-0963">Cytoplasm</keyword>
<dbReference type="GO" id="GO:0003723">
    <property type="term" value="F:RNA binding"/>
    <property type="evidence" value="ECO:0007669"/>
    <property type="project" value="InterPro"/>
</dbReference>
<feature type="domain" description="Exosome complex component N-terminal" evidence="5">
    <location>
        <begin position="24"/>
        <end position="59"/>
    </location>
</feature>
<dbReference type="OrthoDB" id="440760at2759"/>
<dbReference type="GO" id="GO:0006396">
    <property type="term" value="P:RNA processing"/>
    <property type="evidence" value="ECO:0007669"/>
    <property type="project" value="InterPro"/>
</dbReference>
<dbReference type="Proteomes" id="UP000214365">
    <property type="component" value="Unassembled WGS sequence"/>
</dbReference>
<dbReference type="GO" id="GO:0005730">
    <property type="term" value="C:nucleolus"/>
    <property type="evidence" value="ECO:0007669"/>
    <property type="project" value="UniProtKB-SubCell"/>
</dbReference>
<keyword evidence="3" id="KW-0271">Exosome</keyword>
<dbReference type="Pfam" id="PF14382">
    <property type="entry name" value="ECR1_N"/>
    <property type="match status" value="1"/>
</dbReference>
<dbReference type="FunFam" id="2.40.50.140:FF:000164">
    <property type="entry name" value="Exosome complex component CSL4"/>
    <property type="match status" value="1"/>
</dbReference>
<dbReference type="STRING" id="1441469.A0A225ARA9"/>
<evidence type="ECO:0000256" key="3">
    <source>
        <dbReference type="ARBA" id="ARBA00022835"/>
    </source>
</evidence>
<comment type="caution">
    <text evidence="6">The sequence shown here is derived from an EMBL/GenBank/DDBJ whole genome shotgun (WGS) entry which is preliminary data.</text>
</comment>
<dbReference type="PANTHER" id="PTHR12686:SF8">
    <property type="entry name" value="EXOSOME COMPLEX COMPONENT CSL4"/>
    <property type="match status" value="1"/>
</dbReference>